<dbReference type="SUPFAM" id="SSF109854">
    <property type="entry name" value="DinB/YfiT-like putative metalloenzymes"/>
    <property type="match status" value="1"/>
</dbReference>
<evidence type="ECO:0000313" key="4">
    <source>
        <dbReference type="Proteomes" id="UP000646523"/>
    </source>
</evidence>
<reference evidence="3" key="2">
    <citation type="submission" date="2020-09" db="EMBL/GenBank/DDBJ databases">
        <authorList>
            <person name="Sun Q."/>
            <person name="Zhou Y."/>
        </authorList>
    </citation>
    <scope>NUCLEOTIDE SEQUENCE</scope>
    <source>
        <strain evidence="3">CGMCC 4.7368</strain>
    </source>
</reference>
<dbReference type="InterPro" id="IPR017517">
    <property type="entry name" value="Maleyloyr_isom"/>
</dbReference>
<evidence type="ECO:0000313" key="3">
    <source>
        <dbReference type="EMBL" id="GGO80202.1"/>
    </source>
</evidence>
<evidence type="ECO:0000259" key="2">
    <source>
        <dbReference type="Pfam" id="PF11716"/>
    </source>
</evidence>
<reference evidence="3" key="1">
    <citation type="journal article" date="2014" name="Int. J. Syst. Evol. Microbiol.">
        <title>Complete genome sequence of Corynebacterium casei LMG S-19264T (=DSM 44701T), isolated from a smear-ripened cheese.</title>
        <authorList>
            <consortium name="US DOE Joint Genome Institute (JGI-PGF)"/>
            <person name="Walter F."/>
            <person name="Albersmeier A."/>
            <person name="Kalinowski J."/>
            <person name="Ruckert C."/>
        </authorList>
    </citation>
    <scope>NUCLEOTIDE SEQUENCE</scope>
    <source>
        <strain evidence="3">CGMCC 4.7368</strain>
    </source>
</reference>
<dbReference type="RefSeq" id="WP_189128159.1">
    <property type="nucleotide sequence ID" value="NZ_BMNH01000031.1"/>
</dbReference>
<dbReference type="AlphaFoldDB" id="A0A918DQM4"/>
<evidence type="ECO:0000259" key="1">
    <source>
        <dbReference type="Pfam" id="PF07398"/>
    </source>
</evidence>
<dbReference type="PANTHER" id="PTHR40758">
    <property type="entry name" value="CONSERVED PROTEIN"/>
    <property type="match status" value="1"/>
</dbReference>
<dbReference type="Gene3D" id="1.20.120.450">
    <property type="entry name" value="dinb family like domain"/>
    <property type="match status" value="1"/>
</dbReference>
<dbReference type="NCBIfam" id="TIGR03083">
    <property type="entry name" value="maleylpyruvate isomerase family mycothiol-dependent enzyme"/>
    <property type="match status" value="1"/>
</dbReference>
<dbReference type="InterPro" id="IPR034660">
    <property type="entry name" value="DinB/YfiT-like"/>
</dbReference>
<dbReference type="InterPro" id="IPR010872">
    <property type="entry name" value="MDMPI_C-term_domain"/>
</dbReference>
<dbReference type="InterPro" id="IPR024344">
    <property type="entry name" value="MDMPI_metal-binding"/>
</dbReference>
<protein>
    <recommendedName>
        <fullName evidence="5">Maleylpyruvate isomerase family mycothiol-dependent enzyme</fullName>
    </recommendedName>
</protein>
<feature type="domain" description="MDMPI C-terminal" evidence="1">
    <location>
        <begin position="143"/>
        <end position="240"/>
    </location>
</feature>
<evidence type="ECO:0008006" key="5">
    <source>
        <dbReference type="Google" id="ProtNLM"/>
    </source>
</evidence>
<gene>
    <name evidence="3" type="ORF">GCM10012289_66280</name>
</gene>
<dbReference type="GO" id="GO:0005886">
    <property type="term" value="C:plasma membrane"/>
    <property type="evidence" value="ECO:0007669"/>
    <property type="project" value="TreeGrafter"/>
</dbReference>
<organism evidence="3 4">
    <name type="scientific">Nonomuraea cavernae</name>
    <dbReference type="NCBI Taxonomy" id="2045107"/>
    <lineage>
        <taxon>Bacteria</taxon>
        <taxon>Bacillati</taxon>
        <taxon>Actinomycetota</taxon>
        <taxon>Actinomycetes</taxon>
        <taxon>Streptosporangiales</taxon>
        <taxon>Streptosporangiaceae</taxon>
        <taxon>Nonomuraea</taxon>
    </lineage>
</organism>
<dbReference type="Proteomes" id="UP000646523">
    <property type="component" value="Unassembled WGS sequence"/>
</dbReference>
<proteinExistence type="predicted"/>
<keyword evidence="4" id="KW-1185">Reference proteome</keyword>
<accession>A0A918DQM4</accession>
<sequence>MKDYCALVESETARLVELVTGAAPGTPVPSCPGWTLAELVTHVGGTHRWVIHLLTTRASEPIWSRDVPNGLAPGESGDAAWLAAGAARLLAVLRSTDPATPVWSWGGDHSAAYWARRMAYELVVHRVDAELALGLEPAVPAPVAADGIEELLGNLPHARWVTRRLAEAGADGATIHLHATDTDGEWTITQGPGGLASWEPGHAKGDVAVRGPAGDLLLMMYGRRFADTLAVFGDRDLLDRWLAKAAF</sequence>
<dbReference type="GO" id="GO:0046872">
    <property type="term" value="F:metal ion binding"/>
    <property type="evidence" value="ECO:0007669"/>
    <property type="project" value="InterPro"/>
</dbReference>
<dbReference type="PANTHER" id="PTHR40758:SF1">
    <property type="entry name" value="CONSERVED PROTEIN"/>
    <property type="match status" value="1"/>
</dbReference>
<dbReference type="Pfam" id="PF07398">
    <property type="entry name" value="MDMPI_C"/>
    <property type="match status" value="1"/>
</dbReference>
<comment type="caution">
    <text evidence="3">The sequence shown here is derived from an EMBL/GenBank/DDBJ whole genome shotgun (WGS) entry which is preliminary data.</text>
</comment>
<dbReference type="EMBL" id="BMNH01000031">
    <property type="protein sequence ID" value="GGO80202.1"/>
    <property type="molecule type" value="Genomic_DNA"/>
</dbReference>
<feature type="domain" description="Mycothiol-dependent maleylpyruvate isomerase metal-binding" evidence="2">
    <location>
        <begin position="9"/>
        <end position="129"/>
    </location>
</feature>
<dbReference type="Pfam" id="PF11716">
    <property type="entry name" value="MDMPI_N"/>
    <property type="match status" value="1"/>
</dbReference>
<name>A0A918DQM4_9ACTN</name>